<dbReference type="Pfam" id="PF01261">
    <property type="entry name" value="AP_endonuc_2"/>
    <property type="match status" value="1"/>
</dbReference>
<dbReference type="GO" id="GO:0034015">
    <property type="term" value="F:L-ribulose-5-phosphate 3-epimerase activity"/>
    <property type="evidence" value="ECO:0007669"/>
    <property type="project" value="UniProtKB-EC"/>
</dbReference>
<reference evidence="3" key="1">
    <citation type="submission" date="2019-08" db="EMBL/GenBank/DDBJ databases">
        <authorList>
            <person name="Kucharzyk K."/>
            <person name="Murdoch R.W."/>
            <person name="Higgins S."/>
            <person name="Loffler F."/>
        </authorList>
    </citation>
    <scope>NUCLEOTIDE SEQUENCE</scope>
</reference>
<evidence type="ECO:0000256" key="1">
    <source>
        <dbReference type="ARBA" id="ARBA00023235"/>
    </source>
</evidence>
<dbReference type="InterPro" id="IPR036237">
    <property type="entry name" value="Xyl_isomerase-like_sf"/>
</dbReference>
<keyword evidence="1 3" id="KW-0413">Isomerase</keyword>
<dbReference type="EMBL" id="VSSQ01060895">
    <property type="protein sequence ID" value="MPN14292.1"/>
    <property type="molecule type" value="Genomic_DNA"/>
</dbReference>
<proteinExistence type="predicted"/>
<organism evidence="3">
    <name type="scientific">bioreactor metagenome</name>
    <dbReference type="NCBI Taxonomy" id="1076179"/>
    <lineage>
        <taxon>unclassified sequences</taxon>
        <taxon>metagenomes</taxon>
        <taxon>ecological metagenomes</taxon>
    </lineage>
</organism>
<dbReference type="Gene3D" id="3.20.20.150">
    <property type="entry name" value="Divalent-metal-dependent TIM barrel enzymes"/>
    <property type="match status" value="1"/>
</dbReference>
<dbReference type="InterPro" id="IPR013022">
    <property type="entry name" value="Xyl_isomerase-like_TIM-brl"/>
</dbReference>
<dbReference type="EC" id="5.1.3.22" evidence="3"/>
<gene>
    <name evidence="3" type="primary">ulaE_4</name>
    <name evidence="3" type="ORF">SDC9_161618</name>
</gene>
<sequence>MCLSGHRKYPLGSLDEETIQKSLDIMSKAIQLASKLGIRIIQLAGYDVYYSKGNEKTKETFIHNLKIAVEMAAKEGILLGFETMETSFMDTVKKSMEYVTLVNNPYLQIYPDMGNLTNASVLYQHDLVADIQSGKGHLVAAHLKETKPGHYREVPFGTGHTDYNKVITCCKNLGVRMFVGEFWYVGQNNWEEDCIYANRFLRERLDSVFND</sequence>
<feature type="domain" description="Xylose isomerase-like TIM barrel" evidence="2">
    <location>
        <begin position="2"/>
        <end position="183"/>
    </location>
</feature>
<protein>
    <submittedName>
        <fullName evidence="3">L-ribulose-5-phosphate 3-epimerase UlaE</fullName>
        <ecNumber evidence="3">5.1.3.22</ecNumber>
    </submittedName>
</protein>
<dbReference type="InterPro" id="IPR050417">
    <property type="entry name" value="Sugar_Epim/Isomerase"/>
</dbReference>
<dbReference type="PANTHER" id="PTHR43489:SF1">
    <property type="entry name" value="L-RIBULOSE-5-PHOSPHATE 3-EPIMERASE SGBU-RELATED"/>
    <property type="match status" value="1"/>
</dbReference>
<dbReference type="GO" id="GO:0019852">
    <property type="term" value="P:L-ascorbic acid metabolic process"/>
    <property type="evidence" value="ECO:0007669"/>
    <property type="project" value="TreeGrafter"/>
</dbReference>
<dbReference type="SUPFAM" id="SSF51658">
    <property type="entry name" value="Xylose isomerase-like"/>
    <property type="match status" value="1"/>
</dbReference>
<dbReference type="NCBIfam" id="NF009689">
    <property type="entry name" value="PRK13210.1"/>
    <property type="match status" value="1"/>
</dbReference>
<name>A0A645FL56_9ZZZZ</name>
<comment type="caution">
    <text evidence="3">The sequence shown here is derived from an EMBL/GenBank/DDBJ whole genome shotgun (WGS) entry which is preliminary data.</text>
</comment>
<evidence type="ECO:0000313" key="3">
    <source>
        <dbReference type="EMBL" id="MPN14292.1"/>
    </source>
</evidence>
<dbReference type="PANTHER" id="PTHR43489">
    <property type="entry name" value="ISOMERASE"/>
    <property type="match status" value="1"/>
</dbReference>
<evidence type="ECO:0000259" key="2">
    <source>
        <dbReference type="Pfam" id="PF01261"/>
    </source>
</evidence>
<accession>A0A645FL56</accession>
<dbReference type="AlphaFoldDB" id="A0A645FL56"/>